<evidence type="ECO:0000313" key="3">
    <source>
        <dbReference type="EMBL" id="MBO8452291.1"/>
    </source>
</evidence>
<dbReference type="EMBL" id="JADIMI010000052">
    <property type="protein sequence ID" value="MBO8452291.1"/>
    <property type="molecule type" value="Genomic_DNA"/>
</dbReference>
<gene>
    <name evidence="3" type="ORF">IAC06_05345</name>
</gene>
<reference evidence="3" key="2">
    <citation type="journal article" date="2021" name="PeerJ">
        <title>Extensive microbial diversity within the chicken gut microbiome revealed by metagenomics and culture.</title>
        <authorList>
            <person name="Gilroy R."/>
            <person name="Ravi A."/>
            <person name="Getino M."/>
            <person name="Pursley I."/>
            <person name="Horton D.L."/>
            <person name="Alikhan N.F."/>
            <person name="Baker D."/>
            <person name="Gharbi K."/>
            <person name="Hall N."/>
            <person name="Watson M."/>
            <person name="Adriaenssens E.M."/>
            <person name="Foster-Nyarko E."/>
            <person name="Jarju S."/>
            <person name="Secka A."/>
            <person name="Antonio M."/>
            <person name="Oren A."/>
            <person name="Chaudhuri R.R."/>
            <person name="La Ragione R."/>
            <person name="Hildebrand F."/>
            <person name="Pallen M.J."/>
        </authorList>
    </citation>
    <scope>NUCLEOTIDE SEQUENCE</scope>
    <source>
        <strain evidence="3">B1-20833</strain>
    </source>
</reference>
<protein>
    <submittedName>
        <fullName evidence="3">Endonuclease/exonuclease/phosphatase family protein</fullName>
    </submittedName>
</protein>
<keyword evidence="3" id="KW-0378">Hydrolase</keyword>
<dbReference type="InterPro" id="IPR036691">
    <property type="entry name" value="Endo/exonu/phosph_ase_sf"/>
</dbReference>
<evidence type="ECO:0000256" key="1">
    <source>
        <dbReference type="SAM" id="SignalP"/>
    </source>
</evidence>
<dbReference type="InterPro" id="IPR050410">
    <property type="entry name" value="CCR4/nocturin_mRNA_transcr"/>
</dbReference>
<keyword evidence="3" id="KW-0255">Endonuclease</keyword>
<dbReference type="SUPFAM" id="SSF56219">
    <property type="entry name" value="DNase I-like"/>
    <property type="match status" value="1"/>
</dbReference>
<keyword evidence="3" id="KW-0540">Nuclease</keyword>
<comment type="caution">
    <text evidence="3">The sequence shown here is derived from an EMBL/GenBank/DDBJ whole genome shotgun (WGS) entry which is preliminary data.</text>
</comment>
<dbReference type="Gene3D" id="3.60.10.10">
    <property type="entry name" value="Endonuclease/exonuclease/phosphatase"/>
    <property type="match status" value="1"/>
</dbReference>
<evidence type="ECO:0000259" key="2">
    <source>
        <dbReference type="Pfam" id="PF03372"/>
    </source>
</evidence>
<dbReference type="CDD" id="cd09083">
    <property type="entry name" value="EEP-1"/>
    <property type="match status" value="1"/>
</dbReference>
<accession>A0A9D9EUT3</accession>
<dbReference type="GO" id="GO:0000175">
    <property type="term" value="F:3'-5'-RNA exonuclease activity"/>
    <property type="evidence" value="ECO:0007669"/>
    <property type="project" value="TreeGrafter"/>
</dbReference>
<proteinExistence type="predicted"/>
<dbReference type="AlphaFoldDB" id="A0A9D9EUT3"/>
<dbReference type="InterPro" id="IPR005135">
    <property type="entry name" value="Endo/exonuclease/phosphatase"/>
</dbReference>
<feature type="domain" description="Endonuclease/exonuclease/phosphatase" evidence="2">
    <location>
        <begin position="32"/>
        <end position="268"/>
    </location>
</feature>
<name>A0A9D9EUT3_9BACT</name>
<feature type="signal peptide" evidence="1">
    <location>
        <begin position="1"/>
        <end position="24"/>
    </location>
</feature>
<keyword evidence="1" id="KW-0732">Signal</keyword>
<dbReference type="GO" id="GO:0004519">
    <property type="term" value="F:endonuclease activity"/>
    <property type="evidence" value="ECO:0007669"/>
    <property type="project" value="UniProtKB-KW"/>
</dbReference>
<dbReference type="Pfam" id="PF03372">
    <property type="entry name" value="Exo_endo_phos"/>
    <property type="match status" value="1"/>
</dbReference>
<organism evidence="3 4">
    <name type="scientific">Candidatus Cryptobacteroides intestinavium</name>
    <dbReference type="NCBI Taxonomy" id="2840766"/>
    <lineage>
        <taxon>Bacteria</taxon>
        <taxon>Pseudomonadati</taxon>
        <taxon>Bacteroidota</taxon>
        <taxon>Bacteroidia</taxon>
        <taxon>Bacteroidales</taxon>
        <taxon>Candidatus Cryptobacteroides</taxon>
    </lineage>
</organism>
<dbReference type="PANTHER" id="PTHR12121:SF36">
    <property type="entry name" value="ENDONUCLEASE_EXONUCLEASE_PHOSPHATASE DOMAIN-CONTAINING PROTEIN"/>
    <property type="match status" value="1"/>
</dbReference>
<evidence type="ECO:0000313" key="4">
    <source>
        <dbReference type="Proteomes" id="UP000823661"/>
    </source>
</evidence>
<dbReference type="Proteomes" id="UP000823661">
    <property type="component" value="Unassembled WGS sequence"/>
</dbReference>
<reference evidence="3" key="1">
    <citation type="submission" date="2020-10" db="EMBL/GenBank/DDBJ databases">
        <authorList>
            <person name="Gilroy R."/>
        </authorList>
    </citation>
    <scope>NUCLEOTIDE SEQUENCE</scope>
    <source>
        <strain evidence="3">B1-20833</strain>
    </source>
</reference>
<sequence length="277" mass="31300">MKNFHSLCAALLMAALFLPGCGQAEKTQLTVISYNIRQGVADDGDNSWEHRRPATIEMLKDKHPDIFGVQEAFDFQISYITDNLPEYESIGVGREDGKNSGEHMSIFYNTEVIEMIEWGTFWLSETPEQPSMGWDAACRRTATWALLEKAGHRFYYVNTHLDHIGKEAQKNGLALIVDRIDDINPEGYPMVLTGDFNVTPDDPVLDDLETMMLSARDKAAETDHLGTFNGWGGSDSVIDYIWYSGFSSCDRFETVRQQYGGIPYISDHYPVRAVLTF</sequence>
<feature type="chain" id="PRO_5039590338" evidence="1">
    <location>
        <begin position="25"/>
        <end position="277"/>
    </location>
</feature>
<dbReference type="PANTHER" id="PTHR12121">
    <property type="entry name" value="CARBON CATABOLITE REPRESSOR PROTEIN 4"/>
    <property type="match status" value="1"/>
</dbReference>